<sequence length="125" mass="14304">MVEDSHALARRIAELALEKKAEDTVILDLRELSSACDYFVVASADNEQKVRAITEHIEDELENEGLRPWHVEGRSHRRWVLLDYVHVVVHVFHEDARGFYSLERLWAGAPREEVSEVASPGGESR</sequence>
<dbReference type="EMBL" id="JAGQHR010000109">
    <property type="protein sequence ID" value="MCA9727100.1"/>
    <property type="molecule type" value="Genomic_DNA"/>
</dbReference>
<dbReference type="InterPro" id="IPR043519">
    <property type="entry name" value="NT_sf"/>
</dbReference>
<evidence type="ECO:0000313" key="3">
    <source>
        <dbReference type="EMBL" id="MCA9727100.1"/>
    </source>
</evidence>
<comment type="function">
    <text evidence="2">Functions as a ribosomal silencing factor. Interacts with ribosomal protein uL14 (rplN), blocking formation of intersubunit bridge B8. Prevents association of the 30S and 50S ribosomal subunits and the formation of functional ribosomes, thus repressing translation.</text>
</comment>
<keyword evidence="2" id="KW-0678">Repressor</keyword>
<dbReference type="Gene3D" id="3.30.460.10">
    <property type="entry name" value="Beta Polymerase, domain 2"/>
    <property type="match status" value="1"/>
</dbReference>
<organism evidence="3 4">
    <name type="scientific">Eiseniibacteriota bacterium</name>
    <dbReference type="NCBI Taxonomy" id="2212470"/>
    <lineage>
        <taxon>Bacteria</taxon>
        <taxon>Candidatus Eiseniibacteriota</taxon>
    </lineage>
</organism>
<protein>
    <recommendedName>
        <fullName evidence="2">Ribosomal silencing factor RsfS</fullName>
    </recommendedName>
</protein>
<keyword evidence="2" id="KW-0810">Translation regulation</keyword>
<dbReference type="InterPro" id="IPR004394">
    <property type="entry name" value="Iojap/RsfS/C7orf30"/>
</dbReference>
<dbReference type="HAMAP" id="MF_01477">
    <property type="entry name" value="Iojap_RsfS"/>
    <property type="match status" value="1"/>
</dbReference>
<dbReference type="NCBIfam" id="TIGR00090">
    <property type="entry name" value="rsfS_iojap_ybeB"/>
    <property type="match status" value="1"/>
</dbReference>
<name>A0A956LZJ3_UNCEI</name>
<dbReference type="GO" id="GO:0017148">
    <property type="term" value="P:negative regulation of translation"/>
    <property type="evidence" value="ECO:0007669"/>
    <property type="project" value="UniProtKB-UniRule"/>
</dbReference>
<dbReference type="Proteomes" id="UP000697710">
    <property type="component" value="Unassembled WGS sequence"/>
</dbReference>
<keyword evidence="2" id="KW-0963">Cytoplasm</keyword>
<dbReference type="PANTHER" id="PTHR21043">
    <property type="entry name" value="IOJAP SUPERFAMILY ORTHOLOG"/>
    <property type="match status" value="1"/>
</dbReference>
<dbReference type="GO" id="GO:0042256">
    <property type="term" value="P:cytosolic ribosome assembly"/>
    <property type="evidence" value="ECO:0007669"/>
    <property type="project" value="UniProtKB-UniRule"/>
</dbReference>
<evidence type="ECO:0000256" key="2">
    <source>
        <dbReference type="HAMAP-Rule" id="MF_01477"/>
    </source>
</evidence>
<evidence type="ECO:0000313" key="4">
    <source>
        <dbReference type="Proteomes" id="UP000697710"/>
    </source>
</evidence>
<dbReference type="SUPFAM" id="SSF81301">
    <property type="entry name" value="Nucleotidyltransferase"/>
    <property type="match status" value="1"/>
</dbReference>
<evidence type="ECO:0000256" key="1">
    <source>
        <dbReference type="ARBA" id="ARBA00010574"/>
    </source>
</evidence>
<comment type="subcellular location">
    <subcellularLocation>
        <location evidence="2">Cytoplasm</location>
    </subcellularLocation>
</comment>
<dbReference type="GO" id="GO:0005737">
    <property type="term" value="C:cytoplasm"/>
    <property type="evidence" value="ECO:0007669"/>
    <property type="project" value="UniProtKB-SubCell"/>
</dbReference>
<dbReference type="PANTHER" id="PTHR21043:SF0">
    <property type="entry name" value="MITOCHONDRIAL ASSEMBLY OF RIBOSOMAL LARGE SUBUNIT PROTEIN 1"/>
    <property type="match status" value="1"/>
</dbReference>
<dbReference type="AlphaFoldDB" id="A0A956LZJ3"/>
<reference evidence="3" key="1">
    <citation type="submission" date="2020-04" db="EMBL/GenBank/DDBJ databases">
        <authorList>
            <person name="Zhang T."/>
        </authorList>
    </citation>
    <scope>NUCLEOTIDE SEQUENCE</scope>
    <source>
        <strain evidence="3">HKST-UBA01</strain>
    </source>
</reference>
<dbReference type="GO" id="GO:0090071">
    <property type="term" value="P:negative regulation of ribosome biogenesis"/>
    <property type="evidence" value="ECO:0007669"/>
    <property type="project" value="UniProtKB-UniRule"/>
</dbReference>
<comment type="similarity">
    <text evidence="1 2">Belongs to the Iojap/RsfS family.</text>
</comment>
<dbReference type="GO" id="GO:0043023">
    <property type="term" value="F:ribosomal large subunit binding"/>
    <property type="evidence" value="ECO:0007669"/>
    <property type="project" value="TreeGrafter"/>
</dbReference>
<proteinExistence type="inferred from homology"/>
<gene>
    <name evidence="2 3" type="primary">rsfS</name>
    <name evidence="3" type="ORF">KC729_05400</name>
</gene>
<dbReference type="Pfam" id="PF02410">
    <property type="entry name" value="RsfS"/>
    <property type="match status" value="1"/>
</dbReference>
<comment type="caution">
    <text evidence="3">The sequence shown here is derived from an EMBL/GenBank/DDBJ whole genome shotgun (WGS) entry which is preliminary data.</text>
</comment>
<reference evidence="3" key="2">
    <citation type="journal article" date="2021" name="Microbiome">
        <title>Successional dynamics and alternative stable states in a saline activated sludge microbial community over 9 years.</title>
        <authorList>
            <person name="Wang Y."/>
            <person name="Ye J."/>
            <person name="Ju F."/>
            <person name="Liu L."/>
            <person name="Boyd J.A."/>
            <person name="Deng Y."/>
            <person name="Parks D.H."/>
            <person name="Jiang X."/>
            <person name="Yin X."/>
            <person name="Woodcroft B.J."/>
            <person name="Tyson G.W."/>
            <person name="Hugenholtz P."/>
            <person name="Polz M.F."/>
            <person name="Zhang T."/>
        </authorList>
    </citation>
    <scope>NUCLEOTIDE SEQUENCE</scope>
    <source>
        <strain evidence="3">HKST-UBA01</strain>
    </source>
</reference>
<comment type="subunit">
    <text evidence="2">Interacts with ribosomal protein uL14 (rplN).</text>
</comment>
<accession>A0A956LZJ3</accession>